<evidence type="ECO:0000313" key="1">
    <source>
        <dbReference type="EMBL" id="MBK1868259.1"/>
    </source>
</evidence>
<evidence type="ECO:0000313" key="2">
    <source>
        <dbReference type="Proteomes" id="UP000616151"/>
    </source>
</evidence>
<name>A0ACC5R6H0_9HYPH</name>
<gene>
    <name evidence="1" type="ORF">JHL16_18040</name>
</gene>
<dbReference type="Proteomes" id="UP000616151">
    <property type="component" value="Unassembled WGS sequence"/>
</dbReference>
<protein>
    <submittedName>
        <fullName evidence="1">DUF1320 domain-containing protein</fullName>
    </submittedName>
</protein>
<reference evidence="1" key="1">
    <citation type="submission" date="2021-01" db="EMBL/GenBank/DDBJ databases">
        <authorList>
            <person name="Sun Q."/>
        </authorList>
    </citation>
    <scope>NUCLEOTIDE SEQUENCE</scope>
    <source>
        <strain evidence="1">YIM B02566</strain>
    </source>
</reference>
<proteinExistence type="predicted"/>
<organism evidence="1 2">
    <name type="scientific">Taklimakanibacter albus</name>
    <dbReference type="NCBI Taxonomy" id="2800327"/>
    <lineage>
        <taxon>Bacteria</taxon>
        <taxon>Pseudomonadati</taxon>
        <taxon>Pseudomonadota</taxon>
        <taxon>Alphaproteobacteria</taxon>
        <taxon>Hyphomicrobiales</taxon>
        <taxon>Aestuariivirgaceae</taxon>
        <taxon>Taklimakanibacter</taxon>
    </lineage>
</organism>
<comment type="caution">
    <text evidence="1">The sequence shown here is derived from an EMBL/GenBank/DDBJ whole genome shotgun (WGS) entry which is preliminary data.</text>
</comment>
<keyword evidence="2" id="KW-1185">Reference proteome</keyword>
<accession>A0ACC5R6H0</accession>
<sequence>MYATKQDIIDLYGDEFLALIATRGEETGLAGPLTNEAITDACANASSEADSFFAVRYPTPVQNPPSIVRSHVINIACHLLASTHDRMTEIIRQRYEDALRWLRDISTGRANLAGGDNGSGTGEPQPAPGGFEFISSPSLFKRENLR</sequence>
<dbReference type="EMBL" id="JAENHL010000007">
    <property type="protein sequence ID" value="MBK1868259.1"/>
    <property type="molecule type" value="Genomic_DNA"/>
</dbReference>